<reference evidence="2 7" key="2">
    <citation type="submission" date="2018-09" db="EMBL/GenBank/DDBJ databases">
        <title>The draft genome of Acinetobacter spp. strains.</title>
        <authorList>
            <person name="Qin J."/>
            <person name="Feng Y."/>
            <person name="Zong Z."/>
        </authorList>
    </citation>
    <scope>NUCLEOTIDE SEQUENCE [LARGE SCALE GENOMIC DNA]</scope>
    <source>
        <strain evidence="2 7">WCHAc060002</strain>
    </source>
</reference>
<evidence type="ECO:0000313" key="3">
    <source>
        <dbReference type="EMBL" id="RLL31193.1"/>
    </source>
</evidence>
<evidence type="ECO:0000313" key="5">
    <source>
        <dbReference type="Proteomes" id="UP000267166"/>
    </source>
</evidence>
<keyword evidence="6" id="KW-1185">Reference proteome</keyword>
<proteinExistence type="predicted"/>
<dbReference type="InterPro" id="IPR009707">
    <property type="entry name" value="GlpM/YdgC"/>
</dbReference>
<dbReference type="EMBL" id="RAXZ01000007">
    <property type="protein sequence ID" value="RKG53348.1"/>
    <property type="molecule type" value="Genomic_DNA"/>
</dbReference>
<feature type="transmembrane region" description="Helical" evidence="1">
    <location>
        <begin position="59"/>
        <end position="79"/>
    </location>
</feature>
<keyword evidence="1" id="KW-1133">Transmembrane helix</keyword>
<accession>A0A3A8G3Y9</accession>
<gene>
    <name evidence="2" type="ORF">D7V64_07855</name>
    <name evidence="4" type="ORF">D9K79_01810</name>
    <name evidence="3" type="ORF">D9K80_15460</name>
</gene>
<organism evidence="2 7">
    <name type="scientific">Acinetobacter cumulans</name>
    <dbReference type="NCBI Taxonomy" id="2136182"/>
    <lineage>
        <taxon>Bacteria</taxon>
        <taxon>Pseudomonadati</taxon>
        <taxon>Pseudomonadota</taxon>
        <taxon>Gammaproteobacteria</taxon>
        <taxon>Moraxellales</taxon>
        <taxon>Moraxellaceae</taxon>
        <taxon>Acinetobacter</taxon>
    </lineage>
</organism>
<dbReference type="EMBL" id="RCHE01000003">
    <property type="protein sequence ID" value="RLL49547.1"/>
    <property type="molecule type" value="Genomic_DNA"/>
</dbReference>
<evidence type="ECO:0000313" key="7">
    <source>
        <dbReference type="Proteomes" id="UP000281084"/>
    </source>
</evidence>
<dbReference type="Pfam" id="PF06942">
    <property type="entry name" value="GlpM"/>
    <property type="match status" value="1"/>
</dbReference>
<accession>A0A498CWX5</accession>
<dbReference type="EMBL" id="RCHD01000050">
    <property type="protein sequence ID" value="RLL31193.1"/>
    <property type="molecule type" value="Genomic_DNA"/>
</dbReference>
<sequence>MLSLFLKCVMGAGVVLLISILSKSKAFYIAGLVPLFPTFALIAHVIVAQERGSEALAQTALFGLWALIPYFVYLLVVYVLATRMSVLSCLSLATLCWIVVAAGLIYGWNTYMANV</sequence>
<keyword evidence="1" id="KW-0812">Transmembrane</keyword>
<dbReference type="Proteomes" id="UP000267166">
    <property type="component" value="Unassembled WGS sequence"/>
</dbReference>
<name>A0A3A8G3Y9_9GAMM</name>
<feature type="transmembrane region" description="Helical" evidence="1">
    <location>
        <begin position="27"/>
        <end position="47"/>
    </location>
</feature>
<feature type="transmembrane region" description="Helical" evidence="1">
    <location>
        <begin position="85"/>
        <end position="108"/>
    </location>
</feature>
<dbReference type="AlphaFoldDB" id="A0A3A8G3Y9"/>
<evidence type="ECO:0000256" key="1">
    <source>
        <dbReference type="SAM" id="Phobius"/>
    </source>
</evidence>
<comment type="caution">
    <text evidence="2">The sequence shown here is derived from an EMBL/GenBank/DDBJ whole genome shotgun (WGS) entry which is preliminary data.</text>
</comment>
<dbReference type="Proteomes" id="UP000281084">
    <property type="component" value="Unassembled WGS sequence"/>
</dbReference>
<dbReference type="Proteomes" id="UP000273105">
    <property type="component" value="Unassembled WGS sequence"/>
</dbReference>
<keyword evidence="1" id="KW-0472">Membrane</keyword>
<evidence type="ECO:0000313" key="4">
    <source>
        <dbReference type="EMBL" id="RLL49547.1"/>
    </source>
</evidence>
<protein>
    <submittedName>
        <fullName evidence="2">GlpM family protein</fullName>
    </submittedName>
</protein>
<reference evidence="5 6" key="1">
    <citation type="submission" date="2018-09" db="EMBL/GenBank/DDBJ databases">
        <title>The draft genome of Acinetobacter sp. strains.</title>
        <authorList>
            <person name="Qin J."/>
            <person name="Feng Y."/>
            <person name="Zong Z."/>
        </authorList>
    </citation>
    <scope>NUCLEOTIDE SEQUENCE [LARGE SCALE GENOMIC DNA]</scope>
    <source>
        <strain evidence="4 6">WCHAc060001</strain>
        <strain evidence="3 5">WCHAc060003</strain>
    </source>
</reference>
<evidence type="ECO:0000313" key="2">
    <source>
        <dbReference type="EMBL" id="RKG53348.1"/>
    </source>
</evidence>
<evidence type="ECO:0000313" key="6">
    <source>
        <dbReference type="Proteomes" id="UP000273105"/>
    </source>
</evidence>
<feature type="transmembrane region" description="Helical" evidence="1">
    <location>
        <begin position="5"/>
        <end position="21"/>
    </location>
</feature>
<dbReference type="RefSeq" id="WP_106984233.1">
    <property type="nucleotide sequence ID" value="NZ_CP035934.2"/>
</dbReference>